<dbReference type="GO" id="GO:0051604">
    <property type="term" value="P:protein maturation"/>
    <property type="evidence" value="ECO:0007669"/>
    <property type="project" value="TreeGrafter"/>
</dbReference>
<dbReference type="PROSITE" id="PS01097">
    <property type="entry name" value="HUPF_HYPC"/>
    <property type="match status" value="1"/>
</dbReference>
<name>A0A369WF70_9GAMM</name>
<dbReference type="PRINTS" id="PR00445">
    <property type="entry name" value="HUPFHYPC"/>
</dbReference>
<evidence type="ECO:0000313" key="2">
    <source>
        <dbReference type="EMBL" id="RDE19809.1"/>
    </source>
</evidence>
<organism evidence="2 3">
    <name type="scientific">Motiliproteus coralliicola</name>
    <dbReference type="NCBI Taxonomy" id="2283196"/>
    <lineage>
        <taxon>Bacteria</taxon>
        <taxon>Pseudomonadati</taxon>
        <taxon>Pseudomonadota</taxon>
        <taxon>Gammaproteobacteria</taxon>
        <taxon>Oceanospirillales</taxon>
        <taxon>Oceanospirillaceae</taxon>
        <taxon>Motiliproteus</taxon>
    </lineage>
</organism>
<gene>
    <name evidence="2" type="ORF">DV711_13125</name>
</gene>
<protein>
    <submittedName>
        <fullName evidence="2">HypC/HybG/HupF family hydrogenase formation chaperone</fullName>
    </submittedName>
</protein>
<dbReference type="RefSeq" id="WP_114696154.1">
    <property type="nucleotide sequence ID" value="NZ_QQOH01000003.1"/>
</dbReference>
<accession>A0A369WF70</accession>
<keyword evidence="3" id="KW-1185">Reference proteome</keyword>
<evidence type="ECO:0000313" key="3">
    <source>
        <dbReference type="Proteomes" id="UP000253769"/>
    </source>
</evidence>
<dbReference type="AlphaFoldDB" id="A0A369WF70"/>
<dbReference type="GO" id="GO:0005506">
    <property type="term" value="F:iron ion binding"/>
    <property type="evidence" value="ECO:0007669"/>
    <property type="project" value="TreeGrafter"/>
</dbReference>
<comment type="caution">
    <text evidence="2">The sequence shown here is derived from an EMBL/GenBank/DDBJ whole genome shotgun (WGS) entry which is preliminary data.</text>
</comment>
<comment type="similarity">
    <text evidence="1">Belongs to the HupF/HypC family.</text>
</comment>
<dbReference type="InterPro" id="IPR001109">
    <property type="entry name" value="Hydrogenase_HupF/HypC"/>
</dbReference>
<reference evidence="2 3" key="1">
    <citation type="submission" date="2018-07" db="EMBL/GenBank/DDBJ databases">
        <title>Motiliproteus coralliicola sp. nov., a bacterium isolated from Coral.</title>
        <authorList>
            <person name="Wang G."/>
        </authorList>
    </citation>
    <scope>NUCLEOTIDE SEQUENCE [LARGE SCALE GENOMIC DNA]</scope>
    <source>
        <strain evidence="2 3">C34</strain>
    </source>
</reference>
<dbReference type="PANTHER" id="PTHR35177:SF2">
    <property type="entry name" value="HYDROGENASE MATURATION FACTOR HYBG"/>
    <property type="match status" value="1"/>
</dbReference>
<dbReference type="SUPFAM" id="SSF159127">
    <property type="entry name" value="HupF/HypC-like"/>
    <property type="match status" value="1"/>
</dbReference>
<evidence type="ECO:0000256" key="1">
    <source>
        <dbReference type="ARBA" id="ARBA00006018"/>
    </source>
</evidence>
<dbReference type="InterPro" id="IPR019812">
    <property type="entry name" value="Hydgase_assmbl_chp_CS"/>
</dbReference>
<dbReference type="NCBIfam" id="TIGR00074">
    <property type="entry name" value="hypC_hupF"/>
    <property type="match status" value="1"/>
</dbReference>
<dbReference type="OrthoDB" id="9806017at2"/>
<dbReference type="PANTHER" id="PTHR35177">
    <property type="entry name" value="HYDROGENASE MATURATION FACTOR HYBG"/>
    <property type="match status" value="1"/>
</dbReference>
<dbReference type="FunFam" id="2.30.30.140:FF:000022">
    <property type="entry name" value="Hydrogenase assembly chaperone HybG"/>
    <property type="match status" value="1"/>
</dbReference>
<sequence>MCLAIPVRVEQLCEDNNALVDIGGVKKQVSVALVEDVQVGDYVIMHVGFALNKVDPDEAEKTLALFAEMGVLEQALADNAEALAETEASSDSSSEVQA</sequence>
<dbReference type="GO" id="GO:1902670">
    <property type="term" value="F:carbon dioxide binding"/>
    <property type="evidence" value="ECO:0007669"/>
    <property type="project" value="TreeGrafter"/>
</dbReference>
<dbReference type="Pfam" id="PF01455">
    <property type="entry name" value="HupF_HypC"/>
    <property type="match status" value="1"/>
</dbReference>
<dbReference type="Gene3D" id="2.30.30.140">
    <property type="match status" value="1"/>
</dbReference>
<dbReference type="Proteomes" id="UP000253769">
    <property type="component" value="Unassembled WGS sequence"/>
</dbReference>
<proteinExistence type="inferred from homology"/>
<dbReference type="EMBL" id="QQOH01000003">
    <property type="protein sequence ID" value="RDE19809.1"/>
    <property type="molecule type" value="Genomic_DNA"/>
</dbReference>